<dbReference type="CDD" id="cd16499">
    <property type="entry name" value="RING-HC_Bre1-like"/>
    <property type="match status" value="1"/>
</dbReference>
<dbReference type="UniPathway" id="UPA00143"/>
<gene>
    <name evidence="18" type="ORF">KLDO_g475</name>
</gene>
<evidence type="ECO:0000313" key="19">
    <source>
        <dbReference type="Proteomes" id="UP000031516"/>
    </source>
</evidence>
<comment type="similarity">
    <text evidence="4 14">Belongs to the BRE1 family.</text>
</comment>
<comment type="pathway">
    <text evidence="3 14">Protein modification; protein ubiquitination.</text>
</comment>
<keyword evidence="10 14" id="KW-0156">Chromatin regulator</keyword>
<comment type="subcellular location">
    <subcellularLocation>
        <location evidence="2 14">Nucleus</location>
    </subcellularLocation>
</comment>
<dbReference type="Proteomes" id="UP000031516">
    <property type="component" value="Unassembled WGS sequence"/>
</dbReference>
<dbReference type="InterPro" id="IPR013083">
    <property type="entry name" value="Znf_RING/FYVE/PHD"/>
</dbReference>
<dbReference type="GO" id="GO:0006950">
    <property type="term" value="P:response to stress"/>
    <property type="evidence" value="ECO:0007669"/>
    <property type="project" value="UniProtKB-ARBA"/>
</dbReference>
<feature type="compositionally biased region" description="Polar residues" evidence="16">
    <location>
        <begin position="196"/>
        <end position="212"/>
    </location>
</feature>
<evidence type="ECO:0000256" key="3">
    <source>
        <dbReference type="ARBA" id="ARBA00004906"/>
    </source>
</evidence>
<keyword evidence="6 14" id="KW-0479">Metal-binding</keyword>
<evidence type="ECO:0000256" key="2">
    <source>
        <dbReference type="ARBA" id="ARBA00004123"/>
    </source>
</evidence>
<dbReference type="AlphaFoldDB" id="A0A0A8KZI5"/>
<evidence type="ECO:0000256" key="13">
    <source>
        <dbReference type="PROSITE-ProRule" id="PRU00175"/>
    </source>
</evidence>
<feature type="coiled-coil region" evidence="15">
    <location>
        <begin position="467"/>
        <end position="578"/>
    </location>
</feature>
<keyword evidence="8 14" id="KW-0833">Ubl conjugation pathway</keyword>
<evidence type="ECO:0000256" key="6">
    <source>
        <dbReference type="ARBA" id="ARBA00022723"/>
    </source>
</evidence>
<feature type="region of interest" description="Disordered" evidence="16">
    <location>
        <begin position="183"/>
        <end position="219"/>
    </location>
</feature>
<dbReference type="InterPro" id="IPR001841">
    <property type="entry name" value="Znf_RING"/>
</dbReference>
<proteinExistence type="inferred from homology"/>
<evidence type="ECO:0000256" key="12">
    <source>
        <dbReference type="ARBA" id="ARBA00023242"/>
    </source>
</evidence>
<evidence type="ECO:0000256" key="15">
    <source>
        <dbReference type="SAM" id="Coils"/>
    </source>
</evidence>
<dbReference type="PANTHER" id="PTHR23163">
    <property type="entry name" value="RING FINGER PROTEIN-RELATED"/>
    <property type="match status" value="1"/>
</dbReference>
<dbReference type="InterPro" id="IPR013956">
    <property type="entry name" value="E3_ubiquit_lig_Bre1"/>
</dbReference>
<organism evidence="18 19">
    <name type="scientific">Kluyveromyces dobzhanskii CBS 2104</name>
    <dbReference type="NCBI Taxonomy" id="1427455"/>
    <lineage>
        <taxon>Eukaryota</taxon>
        <taxon>Fungi</taxon>
        <taxon>Dikarya</taxon>
        <taxon>Ascomycota</taxon>
        <taxon>Saccharomycotina</taxon>
        <taxon>Saccharomycetes</taxon>
        <taxon>Saccharomycetales</taxon>
        <taxon>Saccharomycetaceae</taxon>
        <taxon>Kluyveromyces</taxon>
    </lineage>
</organism>
<dbReference type="Pfam" id="PF00097">
    <property type="entry name" value="zf-C3HC4"/>
    <property type="match status" value="1"/>
</dbReference>
<feature type="coiled-coil region" evidence="15">
    <location>
        <begin position="293"/>
        <end position="320"/>
    </location>
</feature>
<evidence type="ECO:0000313" key="18">
    <source>
        <dbReference type="EMBL" id="CDO92150.1"/>
    </source>
</evidence>
<accession>A0A0A8KZI5</accession>
<keyword evidence="9 14" id="KW-0862">Zinc</keyword>
<keyword evidence="5 14" id="KW-0808">Transferase</keyword>
<dbReference type="InterPro" id="IPR018957">
    <property type="entry name" value="Znf_C3HC4_RING-type"/>
</dbReference>
<dbReference type="Gene3D" id="1.10.287.1490">
    <property type="match status" value="1"/>
</dbReference>
<dbReference type="GO" id="GO:0033503">
    <property type="term" value="C:HULC complex"/>
    <property type="evidence" value="ECO:0007669"/>
    <property type="project" value="TreeGrafter"/>
</dbReference>
<dbReference type="SUPFAM" id="SSF57850">
    <property type="entry name" value="RING/U-box"/>
    <property type="match status" value="1"/>
</dbReference>
<comment type="catalytic activity">
    <reaction evidence="1 14">
        <text>S-ubiquitinyl-[E2 ubiquitin-conjugating enzyme]-L-cysteine + [acceptor protein]-L-lysine = [E2 ubiquitin-conjugating enzyme]-L-cysteine + N(6)-ubiquitinyl-[acceptor protein]-L-lysine.</text>
        <dbReference type="EC" id="2.3.2.27"/>
    </reaction>
</comment>
<keyword evidence="19" id="KW-1185">Reference proteome</keyword>
<dbReference type="SMART" id="SM00184">
    <property type="entry name" value="RING"/>
    <property type="match status" value="1"/>
</dbReference>
<dbReference type="EC" id="2.3.2.27" evidence="14"/>
<dbReference type="PROSITE" id="PS50089">
    <property type="entry name" value="ZF_RING_2"/>
    <property type="match status" value="1"/>
</dbReference>
<dbReference type="OrthoDB" id="654191at2759"/>
<dbReference type="FunFam" id="3.30.40.10:FF:000414">
    <property type="entry name" value="E3 ubiquitin protein ligase"/>
    <property type="match status" value="1"/>
</dbReference>
<evidence type="ECO:0000256" key="1">
    <source>
        <dbReference type="ARBA" id="ARBA00000900"/>
    </source>
</evidence>
<comment type="caution">
    <text evidence="18">The sequence shown here is derived from an EMBL/GenBank/DDBJ whole genome shotgun (WGS) entry which is preliminary data.</text>
</comment>
<keyword evidence="11 14" id="KW-0175">Coiled coil</keyword>
<evidence type="ECO:0000256" key="8">
    <source>
        <dbReference type="ARBA" id="ARBA00022786"/>
    </source>
</evidence>
<evidence type="ECO:0000256" key="11">
    <source>
        <dbReference type="ARBA" id="ARBA00023054"/>
    </source>
</evidence>
<evidence type="ECO:0000256" key="14">
    <source>
        <dbReference type="RuleBase" id="RU365038"/>
    </source>
</evidence>
<keyword evidence="12 14" id="KW-0539">Nucleus</keyword>
<dbReference type="GO" id="GO:0016567">
    <property type="term" value="P:protein ubiquitination"/>
    <property type="evidence" value="ECO:0007669"/>
    <property type="project" value="UniProtKB-UniRule"/>
</dbReference>
<sequence length="661" mass="74648">MNDQVVKRPKLELSDPSEPLTQKDVIAFQKEALFRCLNKWRLKANQLAEEHETLKATLIDAIESSSGCCSSILVLVRSVMGNCSDEQDKQFLQQLIDTKDESTLKQVISNNSSKICELILKSTGNSVADNFGRLQELESLNLNLQSLLKSSENKLKKATEYYENIVAQYDRQDSTTVSRVFNNAEDDSNVKKESSNSKPSDNVDLNASSDQKPANMEDAVPQAQHELEVNDLRTQITVLETTVTELSAWKDQNEKELSSLRQMVASSKSSLSTSQVQANLQQQSDPSVSGEKISVLTKEIEELQQINEAYLAKFQQLSSEREIFNNNITAEFNVAQETLKKHNASLEKDLVRIRTIRDELLAKVSLLEAEKSKSDMLEDLENLLNVQKIQLQNIESRGTENASQDALMKELQDLEKAFKEVSHLSHKKYAAFLNQESVLNKLTVEKTKASEKYFAAMRSKDAIMIENKNLSKNLNKSNELIAQLKELEKTLQQKIANVQSQLHLSQENERRIKESNKETSIKIVELTSENNKLKRSAERLESENSTLIGTKTELESKIKDKDIENKQLKIKVSSAETKSKKLYKTLLSNGGDNGALAEELENFRTIIYCSLCSKNWKSTALKTCGHVFCDSCCKERLASRMRKCPSCNKPFSSNDLLSIHL</sequence>
<evidence type="ECO:0000256" key="10">
    <source>
        <dbReference type="ARBA" id="ARBA00022853"/>
    </source>
</evidence>
<evidence type="ECO:0000259" key="17">
    <source>
        <dbReference type="PROSITE" id="PS50089"/>
    </source>
</evidence>
<evidence type="ECO:0000256" key="7">
    <source>
        <dbReference type="ARBA" id="ARBA00022771"/>
    </source>
</evidence>
<dbReference type="GO" id="GO:0008270">
    <property type="term" value="F:zinc ion binding"/>
    <property type="evidence" value="ECO:0007669"/>
    <property type="project" value="UniProtKB-KW"/>
</dbReference>
<dbReference type="GO" id="GO:0006325">
    <property type="term" value="P:chromatin organization"/>
    <property type="evidence" value="ECO:0007669"/>
    <property type="project" value="UniProtKB-KW"/>
</dbReference>
<reference evidence="18 19" key="1">
    <citation type="submission" date="2014-03" db="EMBL/GenBank/DDBJ databases">
        <title>The genome of Kluyveromyces dobzhanskii.</title>
        <authorList>
            <person name="Nystedt B."/>
            <person name="Astrom S."/>
        </authorList>
    </citation>
    <scope>NUCLEOTIDE SEQUENCE [LARGE SCALE GENOMIC DNA]</scope>
    <source>
        <strain evidence="18 19">CBS 2104</strain>
    </source>
</reference>
<protein>
    <recommendedName>
        <fullName evidence="14">E3 ubiquitin protein ligase</fullName>
        <ecNumber evidence="14">2.3.2.27</ecNumber>
    </recommendedName>
</protein>
<dbReference type="Pfam" id="PF08647">
    <property type="entry name" value="BRE1"/>
    <property type="match status" value="1"/>
</dbReference>
<feature type="domain" description="RING-type" evidence="17">
    <location>
        <begin position="609"/>
        <end position="648"/>
    </location>
</feature>
<feature type="coiled-coil region" evidence="15">
    <location>
        <begin position="134"/>
        <end position="168"/>
    </location>
</feature>
<evidence type="ECO:0000256" key="4">
    <source>
        <dbReference type="ARBA" id="ARBA00005555"/>
    </source>
</evidence>
<dbReference type="GO" id="GO:0005634">
    <property type="term" value="C:nucleus"/>
    <property type="evidence" value="ECO:0007669"/>
    <property type="project" value="UniProtKB-SubCell"/>
</dbReference>
<dbReference type="GO" id="GO:0061630">
    <property type="term" value="F:ubiquitin protein ligase activity"/>
    <property type="evidence" value="ECO:0007669"/>
    <property type="project" value="UniProtKB-EC"/>
</dbReference>
<evidence type="ECO:0000256" key="16">
    <source>
        <dbReference type="SAM" id="MobiDB-lite"/>
    </source>
</evidence>
<feature type="coiled-coil region" evidence="15">
    <location>
        <begin position="366"/>
        <end position="397"/>
    </location>
</feature>
<keyword evidence="7 13" id="KW-0863">Zinc-finger</keyword>
<evidence type="ECO:0000256" key="5">
    <source>
        <dbReference type="ARBA" id="ARBA00022679"/>
    </source>
</evidence>
<dbReference type="PANTHER" id="PTHR23163:SF0">
    <property type="entry name" value="E3 UBIQUITIN-PROTEIN LIGASE BRE1"/>
    <property type="match status" value="1"/>
</dbReference>
<evidence type="ECO:0000256" key="9">
    <source>
        <dbReference type="ARBA" id="ARBA00022833"/>
    </source>
</evidence>
<name>A0A0A8KZI5_9SACH</name>
<dbReference type="Gene3D" id="3.30.40.10">
    <property type="entry name" value="Zinc/RING finger domain, C3HC4 (zinc finger)"/>
    <property type="match status" value="1"/>
</dbReference>
<dbReference type="EMBL" id="CCBQ010000012">
    <property type="protein sequence ID" value="CDO92150.1"/>
    <property type="molecule type" value="Genomic_DNA"/>
</dbReference>